<dbReference type="STRING" id="51670.SAMN04488557_1747"/>
<comment type="similarity">
    <text evidence="2">Belongs to the FMO family.</text>
</comment>
<dbReference type="FunFam" id="3.50.50.60:FF:000138">
    <property type="entry name" value="Flavin-containing monooxygenase"/>
    <property type="match status" value="1"/>
</dbReference>
<reference evidence="11" key="1">
    <citation type="submission" date="2016-10" db="EMBL/GenBank/DDBJ databases">
        <authorList>
            <person name="Varghese N."/>
            <person name="Submissions S."/>
        </authorList>
    </citation>
    <scope>NUCLEOTIDE SEQUENCE [LARGE SCALE GENOMIC DNA]</scope>
    <source>
        <strain evidence="11">DSM 1565</strain>
    </source>
</reference>
<sequence length="454" mass="51941">MTERIAIIGAGPSGMAVLRAFESARRKGAQIPELVCYERQSDCGGIWNYTWRTGTDEHGEPVHASMYRYLWSNGPKECLEFADYSFEEHFGRPIPSFPPRAVLHDYIKGRIVRSGILPYIKLSHTVRSVTFNKDTQKFTVAVKDLVNDRISSSEFDYVFGCSGHFSTPNVPEFPGLDKFLGRTLHSHDFRSADEFAGKNVLCVGASYSSEDIGIQCYKYGAKSVTFSWRTKPMGFKWPEGMEEVPLLEKVVGRTAYFKDGTKKAVDAIILCTGYLHHHPFMEDSLRLKSRNRLYPQSLYKGIFWLDNPKLMYIGMQDQFYTFNMFDAQAWYARDVVLGRIKLPPRAEQEADIQRWTEKEAAIVDATEAIDFQTEYVRDLITPTDYPRLDVDGVAKTFKRWEHHKMDNILTYRDQSHTSLQTGTTAPAHHTPWMKALDDSLEAFLNQPETKAAAE</sequence>
<evidence type="ECO:0000256" key="4">
    <source>
        <dbReference type="ARBA" id="ARBA00022827"/>
    </source>
</evidence>
<evidence type="ECO:0000256" key="5">
    <source>
        <dbReference type="ARBA" id="ARBA00022857"/>
    </source>
</evidence>
<evidence type="ECO:0000256" key="2">
    <source>
        <dbReference type="ARBA" id="ARBA00009183"/>
    </source>
</evidence>
<keyword evidence="11" id="KW-1185">Reference proteome</keyword>
<dbReference type="Pfam" id="PF00743">
    <property type="entry name" value="FMO-like"/>
    <property type="match status" value="2"/>
</dbReference>
<dbReference type="RefSeq" id="WP_092867103.1">
    <property type="nucleotide sequence ID" value="NZ_FPCH01000002.1"/>
</dbReference>
<keyword evidence="4" id="KW-0274">FAD</keyword>
<keyword evidence="3" id="KW-0285">Flavoprotein</keyword>
<dbReference type="Proteomes" id="UP000199423">
    <property type="component" value="Unassembled WGS sequence"/>
</dbReference>
<comment type="cofactor">
    <cofactor evidence="1">
        <name>FAD</name>
        <dbReference type="ChEBI" id="CHEBI:57692"/>
    </cofactor>
</comment>
<evidence type="ECO:0000256" key="1">
    <source>
        <dbReference type="ARBA" id="ARBA00001974"/>
    </source>
</evidence>
<accession>A0A1I7NDY7</accession>
<dbReference type="AlphaFoldDB" id="A0A1I7NDY7"/>
<organism evidence="10 11">
    <name type="scientific">Hyphomicrobium facile</name>
    <dbReference type="NCBI Taxonomy" id="51670"/>
    <lineage>
        <taxon>Bacteria</taxon>
        <taxon>Pseudomonadati</taxon>
        <taxon>Pseudomonadota</taxon>
        <taxon>Alphaproteobacteria</taxon>
        <taxon>Hyphomicrobiales</taxon>
        <taxon>Hyphomicrobiaceae</taxon>
        <taxon>Hyphomicrobium</taxon>
    </lineage>
</organism>
<dbReference type="InterPro" id="IPR000960">
    <property type="entry name" value="Flavin_mOase"/>
</dbReference>
<evidence type="ECO:0000256" key="8">
    <source>
        <dbReference type="ARBA" id="ARBA00034528"/>
    </source>
</evidence>
<dbReference type="InterPro" id="IPR020946">
    <property type="entry name" value="Flavin_mOase-like"/>
</dbReference>
<dbReference type="GO" id="GO:0050661">
    <property type="term" value="F:NADP binding"/>
    <property type="evidence" value="ECO:0007669"/>
    <property type="project" value="InterPro"/>
</dbReference>
<evidence type="ECO:0000256" key="3">
    <source>
        <dbReference type="ARBA" id="ARBA00022630"/>
    </source>
</evidence>
<dbReference type="GO" id="GO:0004499">
    <property type="term" value="F:N,N-dimethylaniline monooxygenase activity"/>
    <property type="evidence" value="ECO:0007669"/>
    <property type="project" value="InterPro"/>
</dbReference>
<evidence type="ECO:0000256" key="9">
    <source>
        <dbReference type="ARBA" id="ARBA00035159"/>
    </source>
</evidence>
<dbReference type="PANTHER" id="PTHR23023">
    <property type="entry name" value="DIMETHYLANILINE MONOOXYGENASE"/>
    <property type="match status" value="1"/>
</dbReference>
<protein>
    <recommendedName>
        <fullName evidence="9">Trimethylamine monooxygenase</fullName>
        <ecNumber evidence="8">1.14.13.148</ecNumber>
    </recommendedName>
</protein>
<gene>
    <name evidence="10" type="ORF">SAMN04488557_1747</name>
</gene>
<keyword evidence="5" id="KW-0521">NADP</keyword>
<evidence type="ECO:0000313" key="10">
    <source>
        <dbReference type="EMBL" id="SFV32851.1"/>
    </source>
</evidence>
<dbReference type="PIRSF" id="PIRSF000332">
    <property type="entry name" value="FMO"/>
    <property type="match status" value="1"/>
</dbReference>
<evidence type="ECO:0000256" key="7">
    <source>
        <dbReference type="ARBA" id="ARBA00023033"/>
    </source>
</evidence>
<keyword evidence="6" id="KW-0560">Oxidoreductase</keyword>
<dbReference type="EMBL" id="FPCH01000002">
    <property type="protein sequence ID" value="SFV32851.1"/>
    <property type="molecule type" value="Genomic_DNA"/>
</dbReference>
<dbReference type="Gene3D" id="3.50.50.60">
    <property type="entry name" value="FAD/NAD(P)-binding domain"/>
    <property type="match status" value="2"/>
</dbReference>
<dbReference type="GO" id="GO:0050660">
    <property type="term" value="F:flavin adenine dinucleotide binding"/>
    <property type="evidence" value="ECO:0007669"/>
    <property type="project" value="InterPro"/>
</dbReference>
<keyword evidence="7 10" id="KW-0503">Monooxygenase</keyword>
<dbReference type="GO" id="GO:0034899">
    <property type="term" value="F:trimethylamine monooxygenase activity"/>
    <property type="evidence" value="ECO:0007669"/>
    <property type="project" value="UniProtKB-EC"/>
</dbReference>
<name>A0A1I7NDY7_9HYPH</name>
<evidence type="ECO:0000313" key="11">
    <source>
        <dbReference type="Proteomes" id="UP000199423"/>
    </source>
</evidence>
<dbReference type="InterPro" id="IPR050346">
    <property type="entry name" value="FMO-like"/>
</dbReference>
<evidence type="ECO:0000256" key="6">
    <source>
        <dbReference type="ARBA" id="ARBA00023002"/>
    </source>
</evidence>
<dbReference type="EC" id="1.14.13.148" evidence="8"/>
<proteinExistence type="inferred from homology"/>
<dbReference type="SUPFAM" id="SSF51905">
    <property type="entry name" value="FAD/NAD(P)-binding domain"/>
    <property type="match status" value="2"/>
</dbReference>
<dbReference type="OrthoDB" id="9790219at2"/>
<dbReference type="InterPro" id="IPR036188">
    <property type="entry name" value="FAD/NAD-bd_sf"/>
</dbReference>